<dbReference type="Ensembl" id="ENSPKIT00000008008.1">
    <property type="protein sequence ID" value="ENSPKIP00000027242.1"/>
    <property type="gene ID" value="ENSPKIG00000009384.1"/>
</dbReference>
<dbReference type="Pfam" id="PF05210">
    <property type="entry name" value="Sprouty"/>
    <property type="match status" value="1"/>
</dbReference>
<dbReference type="GeneTree" id="ENSGT00950000183055"/>
<reference evidence="2" key="2">
    <citation type="submission" date="2025-09" db="UniProtKB">
        <authorList>
            <consortium name="Ensembl"/>
        </authorList>
    </citation>
    <scope>IDENTIFICATION</scope>
</reference>
<dbReference type="Proteomes" id="UP000261540">
    <property type="component" value="Unplaced"/>
</dbReference>
<dbReference type="PANTHER" id="PTHR12365:SF7">
    <property type="entry name" value="PROTEIN SPROUTY"/>
    <property type="match status" value="1"/>
</dbReference>
<organism evidence="2 3">
    <name type="scientific">Paramormyrops kingsleyae</name>
    <dbReference type="NCBI Taxonomy" id="1676925"/>
    <lineage>
        <taxon>Eukaryota</taxon>
        <taxon>Metazoa</taxon>
        <taxon>Chordata</taxon>
        <taxon>Craniata</taxon>
        <taxon>Vertebrata</taxon>
        <taxon>Euteleostomi</taxon>
        <taxon>Actinopterygii</taxon>
        <taxon>Neopterygii</taxon>
        <taxon>Teleostei</taxon>
        <taxon>Osteoglossocephala</taxon>
        <taxon>Osteoglossomorpha</taxon>
        <taxon>Osteoglossiformes</taxon>
        <taxon>Mormyridae</taxon>
        <taxon>Paramormyrops</taxon>
    </lineage>
</organism>
<dbReference type="PANTHER" id="PTHR12365">
    <property type="entry name" value="SPROUTY"/>
    <property type="match status" value="1"/>
</dbReference>
<dbReference type="GO" id="GO:0005829">
    <property type="term" value="C:cytosol"/>
    <property type="evidence" value="ECO:0007669"/>
    <property type="project" value="TreeGrafter"/>
</dbReference>
<dbReference type="GO" id="GO:0046580">
    <property type="term" value="P:negative regulation of Ras protein signal transduction"/>
    <property type="evidence" value="ECO:0007669"/>
    <property type="project" value="TreeGrafter"/>
</dbReference>
<name>A0A3B3S930_9TELE</name>
<proteinExistence type="inferred from homology"/>
<dbReference type="STRING" id="1676925.ENSPKIP00000027242"/>
<evidence type="ECO:0000313" key="2">
    <source>
        <dbReference type="Ensembl" id="ENSPKIP00000027242.1"/>
    </source>
</evidence>
<dbReference type="GO" id="GO:0016020">
    <property type="term" value="C:membrane"/>
    <property type="evidence" value="ECO:0007669"/>
    <property type="project" value="InterPro"/>
</dbReference>
<reference evidence="2" key="1">
    <citation type="submission" date="2025-08" db="UniProtKB">
        <authorList>
            <consortium name="Ensembl"/>
        </authorList>
    </citation>
    <scope>IDENTIFICATION</scope>
</reference>
<keyword evidence="3" id="KW-1185">Reference proteome</keyword>
<dbReference type="AlphaFoldDB" id="A0A3B3S930"/>
<evidence type="ECO:0000256" key="1">
    <source>
        <dbReference type="ARBA" id="ARBA00010964"/>
    </source>
</evidence>
<evidence type="ECO:0000313" key="3">
    <source>
        <dbReference type="Proteomes" id="UP000261540"/>
    </source>
</evidence>
<dbReference type="GO" id="GO:0040037">
    <property type="term" value="P:negative regulation of fibroblast growth factor receptor signaling pathway"/>
    <property type="evidence" value="ECO:0007669"/>
    <property type="project" value="TreeGrafter"/>
</dbReference>
<sequence length="293" mass="32791">MLTRTQDGDGSPGLLHAQCDGGRQWAEELDPAEASSWQLQVPCLDQIGVSRGRNMYTEGPGHKTLEISQQNSELEICQMDDQEQYCNTHQLAHTPQVNPTQPALVTSTRFWTSAGNDRYSTSLEQSLLETSSTVQIVVGHAELEELKPEAPKTAATKVPRAHSSRCSDCGKCKCDECTRRQMLPSCWVCSRRCIFSMENLVEYGTCLCCIKGLFYHCSPDDEDECADDPCSCSQSRCCVRWCIMGMVSLFLPCLFCYFPLKGCLKVFQACYDCARRPGCRCKNSNVEKNQLLN</sequence>
<protein>
    <submittedName>
        <fullName evidence="2">Sprouty RTK signaling antagonist 2</fullName>
    </submittedName>
</protein>
<dbReference type="GO" id="GO:0048513">
    <property type="term" value="P:animal organ development"/>
    <property type="evidence" value="ECO:0007669"/>
    <property type="project" value="TreeGrafter"/>
</dbReference>
<dbReference type="InterPro" id="IPR007875">
    <property type="entry name" value="Sprouty"/>
</dbReference>
<comment type="similarity">
    <text evidence="1">Belongs to the sprouty family.</text>
</comment>
<accession>A0A3B3S930</accession>
<dbReference type="InterPro" id="IPR051192">
    <property type="entry name" value="Sprouty_domain"/>
</dbReference>
<dbReference type="PROSITE" id="PS51227">
    <property type="entry name" value="SPR"/>
    <property type="match status" value="1"/>
</dbReference>